<evidence type="ECO:0000313" key="5">
    <source>
        <dbReference type="Proteomes" id="UP001221757"/>
    </source>
</evidence>
<evidence type="ECO:0000256" key="1">
    <source>
        <dbReference type="ARBA" id="ARBA00022737"/>
    </source>
</evidence>
<protein>
    <submittedName>
        <fullName evidence="4">Ankyrin repeat-containing domain protein</fullName>
    </submittedName>
</protein>
<sequence>MELSQDALAPAFVVASTSTYSSGVTLDIPAGSRRQCVFASSLSDDNNEWTPLQFAALHSDVNAPACGYYGCTALQAATLHRNLEIVHFLLTAAADPNASGGNNTGRTALQLAAGGSFSEAVHARVGESASWHNGCSALQAAAGGGHTAPVRELFAMPGVDEAAEGGFRDVVELLRHAGASANAPPVRYKALTAVQGAATTRKLDVIDDGADVDAPGCYYHEYTAQSAVAERGSMEVVRRLLKAGADVRAVSGDTQRTALQVADLWDHMEVVAILGAAKNASN</sequence>
<feature type="repeat" description="ANK" evidence="3">
    <location>
        <begin position="69"/>
        <end position="101"/>
    </location>
</feature>
<dbReference type="SUPFAM" id="SSF48403">
    <property type="entry name" value="Ankyrin repeat"/>
    <property type="match status" value="1"/>
</dbReference>
<evidence type="ECO:0000256" key="2">
    <source>
        <dbReference type="ARBA" id="ARBA00023043"/>
    </source>
</evidence>
<dbReference type="Proteomes" id="UP001221757">
    <property type="component" value="Unassembled WGS sequence"/>
</dbReference>
<gene>
    <name evidence="4" type="ORF">B0H17DRAFT_1200435</name>
</gene>
<dbReference type="InterPro" id="IPR002110">
    <property type="entry name" value="Ankyrin_rpt"/>
</dbReference>
<keyword evidence="2 3" id="KW-0040">ANK repeat</keyword>
<organism evidence="4 5">
    <name type="scientific">Mycena rosella</name>
    <name type="common">Pink bonnet</name>
    <name type="synonym">Agaricus rosellus</name>
    <dbReference type="NCBI Taxonomy" id="1033263"/>
    <lineage>
        <taxon>Eukaryota</taxon>
        <taxon>Fungi</taxon>
        <taxon>Dikarya</taxon>
        <taxon>Basidiomycota</taxon>
        <taxon>Agaricomycotina</taxon>
        <taxon>Agaricomycetes</taxon>
        <taxon>Agaricomycetidae</taxon>
        <taxon>Agaricales</taxon>
        <taxon>Marasmiineae</taxon>
        <taxon>Mycenaceae</taxon>
        <taxon>Mycena</taxon>
    </lineage>
</organism>
<dbReference type="Gene3D" id="1.25.40.20">
    <property type="entry name" value="Ankyrin repeat-containing domain"/>
    <property type="match status" value="2"/>
</dbReference>
<proteinExistence type="predicted"/>
<evidence type="ECO:0000313" key="4">
    <source>
        <dbReference type="EMBL" id="KAJ7692620.1"/>
    </source>
</evidence>
<dbReference type="EMBL" id="JARKIE010000051">
    <property type="protein sequence ID" value="KAJ7692620.1"/>
    <property type="molecule type" value="Genomic_DNA"/>
</dbReference>
<dbReference type="Pfam" id="PF00023">
    <property type="entry name" value="Ank"/>
    <property type="match status" value="1"/>
</dbReference>
<dbReference type="InterPro" id="IPR036770">
    <property type="entry name" value="Ankyrin_rpt-contain_sf"/>
</dbReference>
<dbReference type="SMART" id="SM00248">
    <property type="entry name" value="ANK"/>
    <property type="match status" value="4"/>
</dbReference>
<dbReference type="AlphaFoldDB" id="A0AAD7GFS7"/>
<dbReference type="PANTHER" id="PTHR24171">
    <property type="entry name" value="ANKYRIN REPEAT DOMAIN-CONTAINING PROTEIN 39-RELATED"/>
    <property type="match status" value="1"/>
</dbReference>
<keyword evidence="5" id="KW-1185">Reference proteome</keyword>
<evidence type="ECO:0000256" key="3">
    <source>
        <dbReference type="PROSITE-ProRule" id="PRU00023"/>
    </source>
</evidence>
<accession>A0AAD7GFS7</accession>
<reference evidence="4" key="1">
    <citation type="submission" date="2023-03" db="EMBL/GenBank/DDBJ databases">
        <title>Massive genome expansion in bonnet fungi (Mycena s.s.) driven by repeated elements and novel gene families across ecological guilds.</title>
        <authorList>
            <consortium name="Lawrence Berkeley National Laboratory"/>
            <person name="Harder C.B."/>
            <person name="Miyauchi S."/>
            <person name="Viragh M."/>
            <person name="Kuo A."/>
            <person name="Thoen E."/>
            <person name="Andreopoulos B."/>
            <person name="Lu D."/>
            <person name="Skrede I."/>
            <person name="Drula E."/>
            <person name="Henrissat B."/>
            <person name="Morin E."/>
            <person name="Kohler A."/>
            <person name="Barry K."/>
            <person name="LaButti K."/>
            <person name="Morin E."/>
            <person name="Salamov A."/>
            <person name="Lipzen A."/>
            <person name="Mereny Z."/>
            <person name="Hegedus B."/>
            <person name="Baldrian P."/>
            <person name="Stursova M."/>
            <person name="Weitz H."/>
            <person name="Taylor A."/>
            <person name="Grigoriev I.V."/>
            <person name="Nagy L.G."/>
            <person name="Martin F."/>
            <person name="Kauserud H."/>
        </authorList>
    </citation>
    <scope>NUCLEOTIDE SEQUENCE</scope>
    <source>
        <strain evidence="4">CBHHK067</strain>
    </source>
</reference>
<name>A0AAD7GFS7_MYCRO</name>
<comment type="caution">
    <text evidence="4">The sequence shown here is derived from an EMBL/GenBank/DDBJ whole genome shotgun (WGS) entry which is preliminary data.</text>
</comment>
<dbReference type="PROSITE" id="PS50088">
    <property type="entry name" value="ANK_REPEAT"/>
    <property type="match status" value="1"/>
</dbReference>
<dbReference type="PROSITE" id="PS50297">
    <property type="entry name" value="ANK_REP_REGION"/>
    <property type="match status" value="1"/>
</dbReference>
<keyword evidence="1" id="KW-0677">Repeat</keyword>